<reference evidence="4 5" key="1">
    <citation type="submission" date="2010-10" db="EMBL/GenBank/DDBJ databases">
        <title>Complete sequence of Frankia sp. EuI1c.</title>
        <authorList>
            <consortium name="US DOE Joint Genome Institute"/>
            <person name="Lucas S."/>
            <person name="Copeland A."/>
            <person name="Lapidus A."/>
            <person name="Cheng J.-F."/>
            <person name="Bruce D."/>
            <person name="Goodwin L."/>
            <person name="Pitluck S."/>
            <person name="Chertkov O."/>
            <person name="Detter J.C."/>
            <person name="Han C."/>
            <person name="Tapia R."/>
            <person name="Land M."/>
            <person name="Hauser L."/>
            <person name="Jeffries C."/>
            <person name="Kyrpides N."/>
            <person name="Ivanova N."/>
            <person name="Mikhailova N."/>
            <person name="Beauchemin N."/>
            <person name="Sen A."/>
            <person name="Sur S.A."/>
            <person name="Gtari M."/>
            <person name="Wall L."/>
            <person name="Tisa L."/>
            <person name="Woyke T."/>
        </authorList>
    </citation>
    <scope>NUCLEOTIDE SEQUENCE [LARGE SCALE GENOMIC DNA]</scope>
    <source>
        <strain evidence="5">DSM 45817 / CECT 9037 / EuI1c</strain>
    </source>
</reference>
<dbReference type="InterPro" id="IPR001647">
    <property type="entry name" value="HTH_TetR"/>
</dbReference>
<dbReference type="PANTHER" id="PTHR30055:SF229">
    <property type="entry name" value="HTH-TYPE TRANSCRIPTIONAL REPRESSOR RV1474C"/>
    <property type="match status" value="1"/>
</dbReference>
<dbReference type="InParanoid" id="E3J2N3"/>
<organism evidence="4 5">
    <name type="scientific">Pseudofrankia inefficax (strain DSM 45817 / CECT 9037 / DDB 130130 / EuI1c)</name>
    <name type="common">Frankia inefficax</name>
    <dbReference type="NCBI Taxonomy" id="298654"/>
    <lineage>
        <taxon>Bacteria</taxon>
        <taxon>Bacillati</taxon>
        <taxon>Actinomycetota</taxon>
        <taxon>Actinomycetes</taxon>
        <taxon>Frankiales</taxon>
        <taxon>Frankiaceae</taxon>
        <taxon>Pseudofrankia</taxon>
    </lineage>
</organism>
<dbReference type="RefSeq" id="WP_013423665.1">
    <property type="nucleotide sequence ID" value="NC_014666.1"/>
</dbReference>
<dbReference type="Proteomes" id="UP000002484">
    <property type="component" value="Chromosome"/>
</dbReference>
<feature type="DNA-binding region" description="H-T-H motif" evidence="2">
    <location>
        <begin position="43"/>
        <end position="62"/>
    </location>
</feature>
<gene>
    <name evidence="4" type="ordered locus">FraEuI1c_2513</name>
</gene>
<dbReference type="FunCoup" id="E3J2N3">
    <property type="interactions" value="1"/>
</dbReference>
<dbReference type="AlphaFoldDB" id="E3J2N3"/>
<dbReference type="Pfam" id="PF00440">
    <property type="entry name" value="TetR_N"/>
    <property type="match status" value="1"/>
</dbReference>
<sequence length="223" mass="25030">MLVDLDLARRGAPALSAERQATRDRLLAAARMVFERDGFRKSRITDISHLGGLAHGGFYRYFDSKEAVLLELAEAASERLGTPFDGVTFDSDSLDDLPDLLAAGIRRYLEVFRDEARILTLLGETGHQNDRLRARSRDPRRPAVARHVEQVRRLQRRGLVDARVSPEITVFALVGMLEQFAERWLVDGTVAGDLDVAVTQLTRMCLHALRLDEPPRTPVTTRS</sequence>
<dbReference type="Gene3D" id="1.10.10.60">
    <property type="entry name" value="Homeodomain-like"/>
    <property type="match status" value="1"/>
</dbReference>
<dbReference type="PRINTS" id="PR00455">
    <property type="entry name" value="HTHTETR"/>
</dbReference>
<dbReference type="InterPro" id="IPR050109">
    <property type="entry name" value="HTH-type_TetR-like_transc_reg"/>
</dbReference>
<dbReference type="OrthoDB" id="3208155at2"/>
<feature type="domain" description="HTH tetR-type" evidence="3">
    <location>
        <begin position="20"/>
        <end position="80"/>
    </location>
</feature>
<evidence type="ECO:0000313" key="5">
    <source>
        <dbReference type="Proteomes" id="UP000002484"/>
    </source>
</evidence>
<evidence type="ECO:0000313" key="4">
    <source>
        <dbReference type="EMBL" id="ADP80547.1"/>
    </source>
</evidence>
<dbReference type="PANTHER" id="PTHR30055">
    <property type="entry name" value="HTH-TYPE TRANSCRIPTIONAL REGULATOR RUTR"/>
    <property type="match status" value="1"/>
</dbReference>
<dbReference type="SUPFAM" id="SSF46689">
    <property type="entry name" value="Homeodomain-like"/>
    <property type="match status" value="1"/>
</dbReference>
<dbReference type="InterPro" id="IPR009057">
    <property type="entry name" value="Homeodomain-like_sf"/>
</dbReference>
<dbReference type="KEGG" id="fri:FraEuI1c_2513"/>
<proteinExistence type="predicted"/>
<evidence type="ECO:0000259" key="3">
    <source>
        <dbReference type="PROSITE" id="PS50977"/>
    </source>
</evidence>
<keyword evidence="5" id="KW-1185">Reference proteome</keyword>
<dbReference type="STRING" id="298654.FraEuI1c_2513"/>
<dbReference type="GO" id="GO:0003700">
    <property type="term" value="F:DNA-binding transcription factor activity"/>
    <property type="evidence" value="ECO:0007669"/>
    <property type="project" value="TreeGrafter"/>
</dbReference>
<dbReference type="SUPFAM" id="SSF48498">
    <property type="entry name" value="Tetracyclin repressor-like, C-terminal domain"/>
    <property type="match status" value="1"/>
</dbReference>
<dbReference type="Gene3D" id="1.10.357.10">
    <property type="entry name" value="Tetracycline Repressor, domain 2"/>
    <property type="match status" value="1"/>
</dbReference>
<accession>E3J2N3</accession>
<evidence type="ECO:0000256" key="2">
    <source>
        <dbReference type="PROSITE-ProRule" id="PRU00335"/>
    </source>
</evidence>
<dbReference type="HOGENOM" id="CLU_069356_12_6_11"/>
<dbReference type="GO" id="GO:0000976">
    <property type="term" value="F:transcription cis-regulatory region binding"/>
    <property type="evidence" value="ECO:0007669"/>
    <property type="project" value="TreeGrafter"/>
</dbReference>
<dbReference type="EMBL" id="CP002299">
    <property type="protein sequence ID" value="ADP80547.1"/>
    <property type="molecule type" value="Genomic_DNA"/>
</dbReference>
<dbReference type="InterPro" id="IPR036271">
    <property type="entry name" value="Tet_transcr_reg_TetR-rel_C_sf"/>
</dbReference>
<keyword evidence="1 2" id="KW-0238">DNA-binding</keyword>
<dbReference type="eggNOG" id="COG1309">
    <property type="taxonomic scope" value="Bacteria"/>
</dbReference>
<evidence type="ECO:0000256" key="1">
    <source>
        <dbReference type="ARBA" id="ARBA00023125"/>
    </source>
</evidence>
<dbReference type="PROSITE" id="PS50977">
    <property type="entry name" value="HTH_TETR_2"/>
    <property type="match status" value="1"/>
</dbReference>
<protein>
    <submittedName>
        <fullName evidence="4">Regulatory protein TetR</fullName>
    </submittedName>
</protein>
<name>E3J2N3_PSEI1</name>